<keyword evidence="1" id="KW-1133">Transmembrane helix</keyword>
<dbReference type="RefSeq" id="WP_354557753.1">
    <property type="nucleotide sequence ID" value="NZ_JBEPMB010000006.1"/>
</dbReference>
<reference evidence="2 3" key="1">
    <citation type="submission" date="2024-06" db="EMBL/GenBank/DDBJ databases">
        <title>Genomic Encyclopedia of Type Strains, Phase IV (KMG-IV): sequencing the most valuable type-strain genomes for metagenomic binning, comparative biology and taxonomic classification.</title>
        <authorList>
            <person name="Goeker M."/>
        </authorList>
    </citation>
    <scope>NUCLEOTIDE SEQUENCE [LARGE SCALE GENOMIC DNA]</scope>
    <source>
        <strain evidence="2 3">DSM 29780</strain>
    </source>
</reference>
<feature type="transmembrane region" description="Helical" evidence="1">
    <location>
        <begin position="17"/>
        <end position="35"/>
    </location>
</feature>
<protein>
    <recommendedName>
        <fullName evidence="4">DUF4337 domain-containing protein</fullName>
    </recommendedName>
</protein>
<feature type="transmembrane region" description="Helical" evidence="1">
    <location>
        <begin position="158"/>
        <end position="178"/>
    </location>
</feature>
<dbReference type="InterPro" id="IPR025570">
    <property type="entry name" value="DUF4337"/>
</dbReference>
<feature type="transmembrane region" description="Helical" evidence="1">
    <location>
        <begin position="135"/>
        <end position="152"/>
    </location>
</feature>
<evidence type="ECO:0000313" key="3">
    <source>
        <dbReference type="Proteomes" id="UP001549047"/>
    </source>
</evidence>
<keyword evidence="3" id="KW-1185">Reference proteome</keyword>
<gene>
    <name evidence="2" type="ORF">ABID16_003623</name>
</gene>
<evidence type="ECO:0000256" key="1">
    <source>
        <dbReference type="SAM" id="Phobius"/>
    </source>
</evidence>
<organism evidence="2 3">
    <name type="scientific">Rhizobium aquaticum</name>
    <dbReference type="NCBI Taxonomy" id="1549636"/>
    <lineage>
        <taxon>Bacteria</taxon>
        <taxon>Pseudomonadati</taxon>
        <taxon>Pseudomonadota</taxon>
        <taxon>Alphaproteobacteria</taxon>
        <taxon>Hyphomicrobiales</taxon>
        <taxon>Rhizobiaceae</taxon>
        <taxon>Rhizobium/Agrobacterium group</taxon>
        <taxon>Rhizobium</taxon>
    </lineage>
</organism>
<dbReference type="Proteomes" id="UP001549047">
    <property type="component" value="Unassembled WGS sequence"/>
</dbReference>
<sequence length="192" mass="20928">MEGVELPEPGEGGSDRGFFNAIALAVALLSAFMAVSKIKDDNIVQAMQKAQAESVDLWNEYQARRQRQFGVELAIEQLKVTQPDTPDRAKTLEAWQKTADLYKSRAQEASDKAKGRQADYDAGNNRDDMFDLSDALLSVALALFAVTALVRIRWLYGVAAAFGLGGVVFGVGGFNNWLGLHDSVQVLIAFLS</sequence>
<keyword evidence="1" id="KW-0812">Transmembrane</keyword>
<evidence type="ECO:0000313" key="2">
    <source>
        <dbReference type="EMBL" id="MET3615280.1"/>
    </source>
</evidence>
<accession>A0ABV2J3D2</accession>
<name>A0ABV2J3D2_9HYPH</name>
<proteinExistence type="predicted"/>
<dbReference type="Pfam" id="PF14235">
    <property type="entry name" value="DUF4337"/>
    <property type="match status" value="1"/>
</dbReference>
<dbReference type="EMBL" id="JBEPMB010000006">
    <property type="protein sequence ID" value="MET3615280.1"/>
    <property type="molecule type" value="Genomic_DNA"/>
</dbReference>
<evidence type="ECO:0008006" key="4">
    <source>
        <dbReference type="Google" id="ProtNLM"/>
    </source>
</evidence>
<comment type="caution">
    <text evidence="2">The sequence shown here is derived from an EMBL/GenBank/DDBJ whole genome shotgun (WGS) entry which is preliminary data.</text>
</comment>
<keyword evidence="1" id="KW-0472">Membrane</keyword>